<keyword evidence="2 5" id="KW-0645">Protease</keyword>
<proteinExistence type="predicted"/>
<organism evidence="5 6">
    <name type="scientific">Falsochrobactrum shanghaiense</name>
    <dbReference type="NCBI Taxonomy" id="2201899"/>
    <lineage>
        <taxon>Bacteria</taxon>
        <taxon>Pseudomonadati</taxon>
        <taxon>Pseudomonadota</taxon>
        <taxon>Alphaproteobacteria</taxon>
        <taxon>Hyphomicrobiales</taxon>
        <taxon>Brucellaceae</taxon>
        <taxon>Falsochrobactrum</taxon>
    </lineage>
</organism>
<evidence type="ECO:0000313" key="6">
    <source>
        <dbReference type="Proteomes" id="UP000245865"/>
    </source>
</evidence>
<dbReference type="InterPro" id="IPR006433">
    <property type="entry name" value="Prohead_protease"/>
</dbReference>
<comment type="caution">
    <text evidence="5">The sequence shown here is derived from an EMBL/GenBank/DDBJ whole genome shotgun (WGS) entry which is preliminary data.</text>
</comment>
<dbReference type="EMBL" id="QGDB01000001">
    <property type="protein sequence ID" value="PWL19264.1"/>
    <property type="molecule type" value="Genomic_DNA"/>
</dbReference>
<dbReference type="SUPFAM" id="SSF50789">
    <property type="entry name" value="Herpes virus serine proteinase, assemblin"/>
    <property type="match status" value="1"/>
</dbReference>
<reference evidence="5 6" key="1">
    <citation type="submission" date="2018-05" db="EMBL/GenBank/DDBJ databases">
        <title>Comparative genomic sequence analysis between strain HN4 and CCM 8460T (Falsochrobactrum ovis) will provide more evidence to prove that HN4 is a new species of Falsochrobactrum.</title>
        <authorList>
            <person name="Lyu W."/>
            <person name="Sun L."/>
            <person name="Yao L."/>
        </authorList>
    </citation>
    <scope>NUCLEOTIDE SEQUENCE [LARGE SCALE GENOMIC DNA]</scope>
    <source>
        <strain evidence="5 6">HN4</strain>
    </source>
</reference>
<dbReference type="OrthoDB" id="9804926at2"/>
<evidence type="ECO:0000259" key="4">
    <source>
        <dbReference type="Pfam" id="PF04586"/>
    </source>
</evidence>
<protein>
    <submittedName>
        <fullName evidence="5">HK97 family phage prohead protease</fullName>
    </submittedName>
</protein>
<sequence length="172" mass="18852">MSNTLAAVELDVKSVQEDGTFSGYAAVFDTKDQGGDIIRKGAFAASLARLPANKVKMLWQHDRDELIGIWTKFEEDDYGLKADGRLLLETTRAREAHALMKAGALDGMSIGFNTIRATRDQSNSARVLEEVLLKEVSLVTFPMHKDAIISNVKSDNETIAAIRAATQAIKEI</sequence>
<evidence type="ECO:0000256" key="2">
    <source>
        <dbReference type="ARBA" id="ARBA00022670"/>
    </source>
</evidence>
<dbReference type="GO" id="GO:0006508">
    <property type="term" value="P:proteolysis"/>
    <property type="evidence" value="ECO:0007669"/>
    <property type="project" value="UniProtKB-KW"/>
</dbReference>
<dbReference type="Proteomes" id="UP000245865">
    <property type="component" value="Unassembled WGS sequence"/>
</dbReference>
<evidence type="ECO:0000313" key="5">
    <source>
        <dbReference type="EMBL" id="PWL19264.1"/>
    </source>
</evidence>
<dbReference type="AlphaFoldDB" id="A0A316JCR8"/>
<keyword evidence="3" id="KW-0378">Hydrolase</keyword>
<keyword evidence="6" id="KW-1185">Reference proteome</keyword>
<name>A0A316JCR8_9HYPH</name>
<evidence type="ECO:0000256" key="3">
    <source>
        <dbReference type="ARBA" id="ARBA00022801"/>
    </source>
</evidence>
<dbReference type="NCBIfam" id="TIGR01543">
    <property type="entry name" value="proheadase_HK97"/>
    <property type="match status" value="1"/>
</dbReference>
<dbReference type="Pfam" id="PF04586">
    <property type="entry name" value="Peptidase_S78"/>
    <property type="match status" value="1"/>
</dbReference>
<dbReference type="InterPro" id="IPR054613">
    <property type="entry name" value="Peptidase_S78_dom"/>
</dbReference>
<feature type="domain" description="Prohead serine protease" evidence="4">
    <location>
        <begin position="9"/>
        <end position="156"/>
    </location>
</feature>
<gene>
    <name evidence="5" type="ORF">DKP76_01505</name>
</gene>
<dbReference type="RefSeq" id="WP_109704655.1">
    <property type="nucleotide sequence ID" value="NZ_QGDB01000001.1"/>
</dbReference>
<dbReference type="GO" id="GO:0008233">
    <property type="term" value="F:peptidase activity"/>
    <property type="evidence" value="ECO:0007669"/>
    <property type="project" value="UniProtKB-KW"/>
</dbReference>
<keyword evidence="1" id="KW-1188">Viral release from host cell</keyword>
<accession>A0A316JCR8</accession>
<evidence type="ECO:0000256" key="1">
    <source>
        <dbReference type="ARBA" id="ARBA00022612"/>
    </source>
</evidence>